<reference evidence="1" key="1">
    <citation type="submission" date="2020-02" db="EMBL/GenBank/DDBJ databases">
        <authorList>
            <person name="Meier V. D."/>
        </authorList>
    </citation>
    <scope>NUCLEOTIDE SEQUENCE</scope>
    <source>
        <strain evidence="1">AVDCRST_MAG09</strain>
    </source>
</reference>
<dbReference type="Pfam" id="PF01126">
    <property type="entry name" value="Heme_oxygenase"/>
    <property type="match status" value="1"/>
</dbReference>
<protein>
    <recommendedName>
        <fullName evidence="2">Bacteriophytochrome heme oxygenase BphO</fullName>
    </recommendedName>
</protein>
<name>A0A6J4SXK6_9SPHN</name>
<dbReference type="InterPro" id="IPR016084">
    <property type="entry name" value="Haem_Oase-like_multi-hlx"/>
</dbReference>
<dbReference type="GO" id="GO:0006788">
    <property type="term" value="P:heme oxidation"/>
    <property type="evidence" value="ECO:0007669"/>
    <property type="project" value="InterPro"/>
</dbReference>
<gene>
    <name evidence="1" type="ORF">AVDCRST_MAG09-1189</name>
</gene>
<dbReference type="EMBL" id="CADCVZ010000028">
    <property type="protein sequence ID" value="CAA9508096.1"/>
    <property type="molecule type" value="Genomic_DNA"/>
</dbReference>
<dbReference type="GO" id="GO:0004392">
    <property type="term" value="F:heme oxygenase (decyclizing) activity"/>
    <property type="evidence" value="ECO:0007669"/>
    <property type="project" value="InterPro"/>
</dbReference>
<dbReference type="InterPro" id="IPR016053">
    <property type="entry name" value="Haem_Oase-like"/>
</dbReference>
<dbReference type="SUPFAM" id="SSF48613">
    <property type="entry name" value="Heme oxygenase-like"/>
    <property type="match status" value="1"/>
</dbReference>
<evidence type="ECO:0000313" key="1">
    <source>
        <dbReference type="EMBL" id="CAA9508096.1"/>
    </source>
</evidence>
<proteinExistence type="predicted"/>
<dbReference type="CDD" id="cd19166">
    <property type="entry name" value="HemeO-bac"/>
    <property type="match status" value="1"/>
</dbReference>
<dbReference type="AlphaFoldDB" id="A0A6J4SXK6"/>
<sequence length="126" mass="13876">MELQALLNACELRRHRLAVDLATLNAQLPPVGKSVAAVDDAWAVGCLYTLVGSSLGGKVIFRQLDYLLPTPAGRTFFAGTAGDGERWREFCNRLEAFGTEQQSLTPLIEGAHFAFEHFASCLERHR</sequence>
<evidence type="ECO:0008006" key="2">
    <source>
        <dbReference type="Google" id="ProtNLM"/>
    </source>
</evidence>
<organism evidence="1">
    <name type="scientific">uncultured Sphingomonas sp</name>
    <dbReference type="NCBI Taxonomy" id="158754"/>
    <lineage>
        <taxon>Bacteria</taxon>
        <taxon>Pseudomonadati</taxon>
        <taxon>Pseudomonadota</taxon>
        <taxon>Alphaproteobacteria</taxon>
        <taxon>Sphingomonadales</taxon>
        <taxon>Sphingomonadaceae</taxon>
        <taxon>Sphingomonas</taxon>
        <taxon>environmental samples</taxon>
    </lineage>
</organism>
<accession>A0A6J4SXK6</accession>
<dbReference type="Gene3D" id="1.20.910.10">
    <property type="entry name" value="Heme oxygenase-like"/>
    <property type="match status" value="1"/>
</dbReference>